<dbReference type="RefSeq" id="WP_110043853.1">
    <property type="nucleotide sequence ID" value="NZ_CP054612.1"/>
</dbReference>
<accession>A0A2V2Z3C9</accession>
<reference evidence="1 2" key="1">
    <citation type="submission" date="2018-05" db="EMBL/GenBank/DDBJ databases">
        <title>Genomic Encyclopedia of Type Strains, Phase III (KMG-III): the genomes of soil and plant-associated and newly described type strains.</title>
        <authorList>
            <person name="Whitman W."/>
        </authorList>
    </citation>
    <scope>NUCLEOTIDE SEQUENCE [LARGE SCALE GENOMIC DNA]</scope>
    <source>
        <strain evidence="1 2">CECT 5696</strain>
    </source>
</reference>
<keyword evidence="2" id="KW-1185">Reference proteome</keyword>
<dbReference type="Proteomes" id="UP000246635">
    <property type="component" value="Unassembled WGS sequence"/>
</dbReference>
<comment type="caution">
    <text evidence="1">The sequence shown here is derived from an EMBL/GenBank/DDBJ whole genome shotgun (WGS) entry which is preliminary data.</text>
</comment>
<protein>
    <submittedName>
        <fullName evidence="1">Uncharacterized protein</fullName>
    </submittedName>
</protein>
<dbReference type="EMBL" id="QGTQ01000006">
    <property type="protein sequence ID" value="PWW04733.1"/>
    <property type="molecule type" value="Genomic_DNA"/>
</dbReference>
<dbReference type="OrthoDB" id="9999049at2"/>
<evidence type="ECO:0000313" key="2">
    <source>
        <dbReference type="Proteomes" id="UP000246635"/>
    </source>
</evidence>
<gene>
    <name evidence="1" type="ORF">DFQ01_10614</name>
</gene>
<name>A0A2V2Z3C9_9BACL</name>
<evidence type="ECO:0000313" key="1">
    <source>
        <dbReference type="EMBL" id="PWW04733.1"/>
    </source>
</evidence>
<proteinExistence type="predicted"/>
<sequence length="136" mass="15687">MTIAIIIWLLFVTAFTLVLRYIRVRQQQLKSTILREIGLSISPVTALLGVGLDDIGYMRHISYIHEKYGEIPIIVLYKGPAWKADLMQRKLSSSVQVIVDEEAELLRKLELTDLPSYLITDQAYRIREHSRIFDAV</sequence>
<dbReference type="AlphaFoldDB" id="A0A2V2Z3C9"/>
<organism evidence="1 2">
    <name type="scientific">Paenibacillus cellulosilyticus</name>
    <dbReference type="NCBI Taxonomy" id="375489"/>
    <lineage>
        <taxon>Bacteria</taxon>
        <taxon>Bacillati</taxon>
        <taxon>Bacillota</taxon>
        <taxon>Bacilli</taxon>
        <taxon>Bacillales</taxon>
        <taxon>Paenibacillaceae</taxon>
        <taxon>Paenibacillus</taxon>
    </lineage>
</organism>